<name>A0A9W4XSD6_9PLEO</name>
<accession>A0A9W4XSD6</accession>
<dbReference type="Proteomes" id="UP001152607">
    <property type="component" value="Unassembled WGS sequence"/>
</dbReference>
<feature type="compositionally biased region" description="Low complexity" evidence="1">
    <location>
        <begin position="338"/>
        <end position="355"/>
    </location>
</feature>
<keyword evidence="3" id="KW-1185">Reference proteome</keyword>
<gene>
    <name evidence="2" type="ORF">PDIGIT_LOCUS4062</name>
</gene>
<proteinExistence type="predicted"/>
<evidence type="ECO:0000313" key="3">
    <source>
        <dbReference type="Proteomes" id="UP001152607"/>
    </source>
</evidence>
<feature type="region of interest" description="Disordered" evidence="1">
    <location>
        <begin position="41"/>
        <end position="65"/>
    </location>
</feature>
<comment type="caution">
    <text evidence="2">The sequence shown here is derived from an EMBL/GenBank/DDBJ whole genome shotgun (WGS) entry which is preliminary data.</text>
</comment>
<feature type="compositionally biased region" description="Basic and acidic residues" evidence="1">
    <location>
        <begin position="316"/>
        <end position="325"/>
    </location>
</feature>
<organism evidence="2 3">
    <name type="scientific">Periconia digitata</name>
    <dbReference type="NCBI Taxonomy" id="1303443"/>
    <lineage>
        <taxon>Eukaryota</taxon>
        <taxon>Fungi</taxon>
        <taxon>Dikarya</taxon>
        <taxon>Ascomycota</taxon>
        <taxon>Pezizomycotina</taxon>
        <taxon>Dothideomycetes</taxon>
        <taxon>Pleosporomycetidae</taxon>
        <taxon>Pleosporales</taxon>
        <taxon>Massarineae</taxon>
        <taxon>Periconiaceae</taxon>
        <taxon>Periconia</taxon>
    </lineage>
</organism>
<feature type="region of interest" description="Disordered" evidence="1">
    <location>
        <begin position="219"/>
        <end position="489"/>
    </location>
</feature>
<feature type="compositionally biased region" description="Pro residues" evidence="1">
    <location>
        <begin position="380"/>
        <end position="394"/>
    </location>
</feature>
<dbReference type="EMBL" id="CAOQHR010000002">
    <property type="protein sequence ID" value="CAI6329029.1"/>
    <property type="molecule type" value="Genomic_DNA"/>
</dbReference>
<feature type="compositionally biased region" description="Acidic residues" evidence="1">
    <location>
        <begin position="567"/>
        <end position="587"/>
    </location>
</feature>
<feature type="compositionally biased region" description="Basic and acidic residues" evidence="1">
    <location>
        <begin position="525"/>
        <end position="535"/>
    </location>
</feature>
<protein>
    <submittedName>
        <fullName evidence="2">Uncharacterized protein</fullName>
    </submittedName>
</protein>
<feature type="compositionally biased region" description="Basic and acidic residues" evidence="1">
    <location>
        <begin position="274"/>
        <end position="287"/>
    </location>
</feature>
<dbReference type="AlphaFoldDB" id="A0A9W4XSD6"/>
<evidence type="ECO:0000313" key="2">
    <source>
        <dbReference type="EMBL" id="CAI6329029.1"/>
    </source>
</evidence>
<feature type="region of interest" description="Disordered" evidence="1">
    <location>
        <begin position="510"/>
        <end position="587"/>
    </location>
</feature>
<reference evidence="2" key="1">
    <citation type="submission" date="2023-01" db="EMBL/GenBank/DDBJ databases">
        <authorList>
            <person name="Van Ghelder C."/>
            <person name="Rancurel C."/>
        </authorList>
    </citation>
    <scope>NUCLEOTIDE SEQUENCE</scope>
    <source>
        <strain evidence="2">CNCM I-4278</strain>
    </source>
</reference>
<feature type="compositionally biased region" description="Basic and acidic residues" evidence="1">
    <location>
        <begin position="230"/>
        <end position="250"/>
    </location>
</feature>
<feature type="compositionally biased region" description="Polar residues" evidence="1">
    <location>
        <begin position="468"/>
        <end position="489"/>
    </location>
</feature>
<evidence type="ECO:0000256" key="1">
    <source>
        <dbReference type="SAM" id="MobiDB-lite"/>
    </source>
</evidence>
<sequence>MHRTTVKDTVAKLRSLLSSICPPNTVDDEDIYDASPVCEKGLRRNNPASPKIKKPSHRISQPHIPSMIHCEPPRLQSSVVFEDPDKGGNERRRNDSLIVHPDISVENLSNEASETPKKGKDKPSIRPLAEIIMKWRGTQGGVYSDSDSQVDTNTGIDIGELREIDNGKNVEIFTEVNSLDSSLAMAPRYREVSVVEGNGDQERKVRSCKWEQRGSVDVLVNDTSEENPNMEEKELDGREKEEKDHRDERTGTPLSSPLRHHDPLTDIAEICQEGGEREDKGEEERVATPRTSPRRRDSLVDTLGIPPLECITPHPLDLDEREPRLEALPPRLAPSPSLPSQTSSPRTPSPSAQAPDLSERVYEPQSRPRPLRYPFLFTPSPSPSPPLERWPPASPKGKDSIPSKNEQTSDTDIDVPNYPTGMTPRPSSPPSPSPTSNSNEEQPRRLSVITTTALTPPSSPISERVANEPTSANEGELQRLSSTSANSVQSVYYTPFTTRSELEAFRGRFASTDSPAFPDSSPSEVSERSGRRNESPRSSASVGASPEVEVGLGLTFPGEGALSGVEGGEEDEGNEGVNDATDEEPETSWDTIISVMSLGLEQSENFYGEWKKHWRYR</sequence>